<organism evidence="1 2">
    <name type="scientific">Acetobacter tropicalis</name>
    <dbReference type="NCBI Taxonomy" id="104102"/>
    <lineage>
        <taxon>Bacteria</taxon>
        <taxon>Pseudomonadati</taxon>
        <taxon>Pseudomonadota</taxon>
        <taxon>Alphaproteobacteria</taxon>
        <taxon>Acetobacterales</taxon>
        <taxon>Acetobacteraceae</taxon>
        <taxon>Acetobacter</taxon>
    </lineage>
</organism>
<dbReference type="EMBL" id="JOKM01000012">
    <property type="protein sequence ID" value="KGB26276.1"/>
    <property type="molecule type" value="Genomic_DNA"/>
</dbReference>
<keyword evidence="2" id="KW-1185">Reference proteome</keyword>
<reference evidence="1 2" key="1">
    <citation type="submission" date="2014-06" db="EMBL/GenBank/DDBJ databases">
        <title>Functional and comparative genomic analyses of the Drosophila gut microbiota identify candidate symbiosis factors.</title>
        <authorList>
            <person name="Newell P.D."/>
            <person name="Chaston J.M."/>
            <person name="Douglas A.E."/>
        </authorList>
    </citation>
    <scope>NUCLEOTIDE SEQUENCE [LARGE SCALE GENOMIC DNA]</scope>
    <source>
        <strain evidence="1 2">DmCS_006</strain>
    </source>
</reference>
<dbReference type="AlphaFoldDB" id="A0A094ZWD8"/>
<evidence type="ECO:0000313" key="1">
    <source>
        <dbReference type="EMBL" id="KGB26276.1"/>
    </source>
</evidence>
<gene>
    <name evidence="1" type="ORF">AtDm6_0268</name>
</gene>
<name>A0A094ZWD8_9PROT</name>
<comment type="caution">
    <text evidence="1">The sequence shown here is derived from an EMBL/GenBank/DDBJ whole genome shotgun (WGS) entry which is preliminary data.</text>
</comment>
<evidence type="ECO:0000313" key="2">
    <source>
        <dbReference type="Proteomes" id="UP000029448"/>
    </source>
</evidence>
<protein>
    <submittedName>
        <fullName evidence="1">Uncharacterized protein</fullName>
    </submittedName>
</protein>
<proteinExistence type="predicted"/>
<sequence>MWCALSGETVPVVGLPWGSRRFAKLLSHVQIERETVSPFIV</sequence>
<dbReference type="Proteomes" id="UP000029448">
    <property type="component" value="Unassembled WGS sequence"/>
</dbReference>
<dbReference type="PATRIC" id="fig|104102.7.peg.268"/>
<accession>A0A094ZWD8</accession>